<keyword evidence="3" id="KW-1185">Reference proteome</keyword>
<keyword evidence="1" id="KW-0472">Membrane</keyword>
<evidence type="ECO:0000256" key="1">
    <source>
        <dbReference type="SAM" id="Phobius"/>
    </source>
</evidence>
<dbReference type="EMBL" id="JASCXW010000005">
    <property type="protein sequence ID" value="MDI6452460.1"/>
    <property type="molecule type" value="Genomic_DNA"/>
</dbReference>
<accession>A0AAW6U3K4</accession>
<feature type="transmembrane region" description="Helical" evidence="1">
    <location>
        <begin position="6"/>
        <end position="26"/>
    </location>
</feature>
<dbReference type="RefSeq" id="WP_282838875.1">
    <property type="nucleotide sequence ID" value="NZ_JASCXW010000005.1"/>
</dbReference>
<comment type="caution">
    <text evidence="2">The sequence shown here is derived from an EMBL/GenBank/DDBJ whole genome shotgun (WGS) entry which is preliminary data.</text>
</comment>
<dbReference type="AlphaFoldDB" id="A0AAW6U3K4"/>
<evidence type="ECO:0000313" key="2">
    <source>
        <dbReference type="EMBL" id="MDI6452460.1"/>
    </source>
</evidence>
<dbReference type="Proteomes" id="UP001431532">
    <property type="component" value="Unassembled WGS sequence"/>
</dbReference>
<keyword evidence="1" id="KW-0812">Transmembrane</keyword>
<gene>
    <name evidence="2" type="ORF">QJ521_02680</name>
</gene>
<keyword evidence="1" id="KW-1133">Transmembrane helix</keyword>
<protein>
    <submittedName>
        <fullName evidence="2">Uncharacterized protein</fullName>
    </submittedName>
</protein>
<organism evidence="2 3">
    <name type="scientific">Peloplasma aerotolerans</name>
    <dbReference type="NCBI Taxonomy" id="3044389"/>
    <lineage>
        <taxon>Bacteria</taxon>
        <taxon>Bacillati</taxon>
        <taxon>Mycoplasmatota</taxon>
        <taxon>Mollicutes</taxon>
        <taxon>Acholeplasmatales</taxon>
        <taxon>Acholeplasmataceae</taxon>
        <taxon>Peloplasma</taxon>
    </lineage>
</organism>
<name>A0AAW6U3K4_9MOLU</name>
<proteinExistence type="predicted"/>
<evidence type="ECO:0000313" key="3">
    <source>
        <dbReference type="Proteomes" id="UP001431532"/>
    </source>
</evidence>
<sequence>MKKHLIIALSIFLIIVSITGVTYTWFTYVHRKSLAQFVSNEIEVIAEINQTIVIDEILMDNLSFIDYENDLIQDQTGMLSYMSSTIEIVVRIPNGSPLSKHKIQFENLSNDDSLIYLIVYDGMNLEEPYTFTKNYHERIGIIIDGLTTKADRLNAISSYNQQVLDDLYQVITKSDDVLFLQIAIWGDYDAVVDQTNYLNQVYAFRFVIDTVSSKGEVS</sequence>
<reference evidence="2" key="1">
    <citation type="submission" date="2023-05" db="EMBL/GenBank/DDBJ databases">
        <title>Mariniplasma microaerophilum sp. nov., a novel anaerobic mollicute isolated from terrestrial mud volcano, Taman Peninsula, Russia.</title>
        <authorList>
            <person name="Khomyakova M.A."/>
            <person name="Merkel A.Y."/>
            <person name="Slobodkin A.I."/>
        </authorList>
    </citation>
    <scope>NUCLEOTIDE SEQUENCE</scope>
    <source>
        <strain evidence="2">M4Ah</strain>
    </source>
</reference>